<keyword evidence="2" id="KW-1185">Reference proteome</keyword>
<reference evidence="1" key="1">
    <citation type="journal article" date="2014" name="Int. J. Syst. Evol. Microbiol.">
        <title>Complete genome sequence of Corynebacterium casei LMG S-19264T (=DSM 44701T), isolated from a smear-ripened cheese.</title>
        <authorList>
            <consortium name="US DOE Joint Genome Institute (JGI-PGF)"/>
            <person name="Walter F."/>
            <person name="Albersmeier A."/>
            <person name="Kalinowski J."/>
            <person name="Ruckert C."/>
        </authorList>
    </citation>
    <scope>NUCLEOTIDE SEQUENCE</scope>
    <source>
        <strain evidence="1">KCTC 12988</strain>
    </source>
</reference>
<name>A0A918U2N2_9BACT</name>
<proteinExistence type="predicted"/>
<dbReference type="RefSeq" id="WP_189574563.1">
    <property type="nucleotide sequence ID" value="NZ_BMXI01000030.1"/>
</dbReference>
<dbReference type="AlphaFoldDB" id="A0A918U2N2"/>
<evidence type="ECO:0000313" key="1">
    <source>
        <dbReference type="EMBL" id="GHC67920.1"/>
    </source>
</evidence>
<gene>
    <name evidence="1" type="ORF">GCM10007100_40060</name>
</gene>
<sequence>MRGKRRKKLVASLVLAGLIGIGVGVLRYLEAPRNVLQHALNLQKLPPSLDNLKMGSDVWGDEVRGFYFDVAAEEFPLLLTGRSYEEEDVNTTFRGTFVARTIHVSPPVSFPARWRYRWQTEGATLEILTDEKRHRVIARFSAN</sequence>
<accession>A0A918U2N2</accession>
<dbReference type="Proteomes" id="UP000644507">
    <property type="component" value="Unassembled WGS sequence"/>
</dbReference>
<protein>
    <submittedName>
        <fullName evidence="1">Uncharacterized protein</fullName>
    </submittedName>
</protein>
<dbReference type="EMBL" id="BMXI01000030">
    <property type="protein sequence ID" value="GHC67920.1"/>
    <property type="molecule type" value="Genomic_DNA"/>
</dbReference>
<comment type="caution">
    <text evidence="1">The sequence shown here is derived from an EMBL/GenBank/DDBJ whole genome shotgun (WGS) entry which is preliminary data.</text>
</comment>
<organism evidence="1 2">
    <name type="scientific">Roseibacillus persicicus</name>
    <dbReference type="NCBI Taxonomy" id="454148"/>
    <lineage>
        <taxon>Bacteria</taxon>
        <taxon>Pseudomonadati</taxon>
        <taxon>Verrucomicrobiota</taxon>
        <taxon>Verrucomicrobiia</taxon>
        <taxon>Verrucomicrobiales</taxon>
        <taxon>Verrucomicrobiaceae</taxon>
        <taxon>Roseibacillus</taxon>
    </lineage>
</organism>
<reference evidence="1" key="2">
    <citation type="submission" date="2020-09" db="EMBL/GenBank/DDBJ databases">
        <authorList>
            <person name="Sun Q."/>
            <person name="Kim S."/>
        </authorList>
    </citation>
    <scope>NUCLEOTIDE SEQUENCE</scope>
    <source>
        <strain evidence="1">KCTC 12988</strain>
    </source>
</reference>
<evidence type="ECO:0000313" key="2">
    <source>
        <dbReference type="Proteomes" id="UP000644507"/>
    </source>
</evidence>